<gene>
    <name evidence="1" type="ORF">AWB75_03476</name>
</gene>
<sequence>MSERVLFSLHHSRRLCAMHSEIRGSFLPKCGDAFQTIIAIES</sequence>
<organism evidence="1 2">
    <name type="scientific">Caballeronia catudaia</name>
    <dbReference type="NCBI Taxonomy" id="1777136"/>
    <lineage>
        <taxon>Bacteria</taxon>
        <taxon>Pseudomonadati</taxon>
        <taxon>Pseudomonadota</taxon>
        <taxon>Betaproteobacteria</taxon>
        <taxon>Burkholderiales</taxon>
        <taxon>Burkholderiaceae</taxon>
        <taxon>Caballeronia</taxon>
    </lineage>
</organism>
<protein>
    <submittedName>
        <fullName evidence="1">Uncharacterized protein</fullName>
    </submittedName>
</protein>
<comment type="caution">
    <text evidence="1">The sequence shown here is derived from an EMBL/GenBank/DDBJ whole genome shotgun (WGS) entry which is preliminary data.</text>
</comment>
<dbReference type="AlphaFoldDB" id="A0A158BGH8"/>
<reference evidence="1" key="1">
    <citation type="submission" date="2016-01" db="EMBL/GenBank/DDBJ databases">
        <authorList>
            <person name="Peeters C."/>
        </authorList>
    </citation>
    <scope>NUCLEOTIDE SEQUENCE [LARGE SCALE GENOMIC DNA]</scope>
    <source>
        <strain evidence="1">LMG 29318</strain>
    </source>
</reference>
<name>A0A158BGH8_9BURK</name>
<evidence type="ECO:0000313" key="1">
    <source>
        <dbReference type="EMBL" id="SAK69161.1"/>
    </source>
</evidence>
<dbReference type="Proteomes" id="UP000054870">
    <property type="component" value="Unassembled WGS sequence"/>
</dbReference>
<evidence type="ECO:0000313" key="2">
    <source>
        <dbReference type="Proteomes" id="UP000054870"/>
    </source>
</evidence>
<dbReference type="EMBL" id="FCOF02000014">
    <property type="protein sequence ID" value="SAK69161.1"/>
    <property type="molecule type" value="Genomic_DNA"/>
</dbReference>
<keyword evidence="2" id="KW-1185">Reference proteome</keyword>
<proteinExistence type="predicted"/>
<accession>A0A158BGH8</accession>